<dbReference type="HOGENOM" id="CLU_1866306_0_0_1"/>
<accession>A0A0C3DIZ2</accession>
<dbReference type="EMBL" id="KN822119">
    <property type="protein sequence ID" value="KIM56299.1"/>
    <property type="molecule type" value="Genomic_DNA"/>
</dbReference>
<dbReference type="AlphaFoldDB" id="A0A0C3DIZ2"/>
<protein>
    <submittedName>
        <fullName evidence="1">Uncharacterized protein</fullName>
    </submittedName>
</protein>
<gene>
    <name evidence="1" type="ORF">SCLCIDRAFT_1220461</name>
</gene>
<sequence>MSSLPKYICHLTWKGGDSPKLYHLAETAKNVSNIIKTAGMMGRIEPHQCSLFARSLLGVLATSFPGYVMEPPESVDEPLHHMYGLLYSWFDLGKPNDVALRVVQSVMDVRVASESPMGANTKPISTVLEQTSPALLR</sequence>
<dbReference type="InParanoid" id="A0A0C3DIZ2"/>
<reference evidence="1 2" key="1">
    <citation type="submission" date="2014-04" db="EMBL/GenBank/DDBJ databases">
        <authorList>
            <consortium name="DOE Joint Genome Institute"/>
            <person name="Kuo A."/>
            <person name="Kohler A."/>
            <person name="Nagy L.G."/>
            <person name="Floudas D."/>
            <person name="Copeland A."/>
            <person name="Barry K.W."/>
            <person name="Cichocki N."/>
            <person name="Veneault-Fourrey C."/>
            <person name="LaButti K."/>
            <person name="Lindquist E.A."/>
            <person name="Lipzen A."/>
            <person name="Lundell T."/>
            <person name="Morin E."/>
            <person name="Murat C."/>
            <person name="Sun H."/>
            <person name="Tunlid A."/>
            <person name="Henrissat B."/>
            <person name="Grigoriev I.V."/>
            <person name="Hibbett D.S."/>
            <person name="Martin F."/>
            <person name="Nordberg H.P."/>
            <person name="Cantor M.N."/>
            <person name="Hua S.X."/>
        </authorList>
    </citation>
    <scope>NUCLEOTIDE SEQUENCE [LARGE SCALE GENOMIC DNA]</scope>
    <source>
        <strain evidence="1 2">Foug A</strain>
    </source>
</reference>
<keyword evidence="2" id="KW-1185">Reference proteome</keyword>
<evidence type="ECO:0000313" key="1">
    <source>
        <dbReference type="EMBL" id="KIM56299.1"/>
    </source>
</evidence>
<organism evidence="1 2">
    <name type="scientific">Scleroderma citrinum Foug A</name>
    <dbReference type="NCBI Taxonomy" id="1036808"/>
    <lineage>
        <taxon>Eukaryota</taxon>
        <taxon>Fungi</taxon>
        <taxon>Dikarya</taxon>
        <taxon>Basidiomycota</taxon>
        <taxon>Agaricomycotina</taxon>
        <taxon>Agaricomycetes</taxon>
        <taxon>Agaricomycetidae</taxon>
        <taxon>Boletales</taxon>
        <taxon>Sclerodermatineae</taxon>
        <taxon>Sclerodermataceae</taxon>
        <taxon>Scleroderma</taxon>
    </lineage>
</organism>
<evidence type="ECO:0000313" key="2">
    <source>
        <dbReference type="Proteomes" id="UP000053989"/>
    </source>
</evidence>
<proteinExistence type="predicted"/>
<name>A0A0C3DIZ2_9AGAM</name>
<reference evidence="2" key="2">
    <citation type="submission" date="2015-01" db="EMBL/GenBank/DDBJ databases">
        <title>Evolutionary Origins and Diversification of the Mycorrhizal Mutualists.</title>
        <authorList>
            <consortium name="DOE Joint Genome Institute"/>
            <consortium name="Mycorrhizal Genomics Consortium"/>
            <person name="Kohler A."/>
            <person name="Kuo A."/>
            <person name="Nagy L.G."/>
            <person name="Floudas D."/>
            <person name="Copeland A."/>
            <person name="Barry K.W."/>
            <person name="Cichocki N."/>
            <person name="Veneault-Fourrey C."/>
            <person name="LaButti K."/>
            <person name="Lindquist E.A."/>
            <person name="Lipzen A."/>
            <person name="Lundell T."/>
            <person name="Morin E."/>
            <person name="Murat C."/>
            <person name="Riley R."/>
            <person name="Ohm R."/>
            <person name="Sun H."/>
            <person name="Tunlid A."/>
            <person name="Henrissat B."/>
            <person name="Grigoriev I.V."/>
            <person name="Hibbett D.S."/>
            <person name="Martin F."/>
        </authorList>
    </citation>
    <scope>NUCLEOTIDE SEQUENCE [LARGE SCALE GENOMIC DNA]</scope>
    <source>
        <strain evidence="2">Foug A</strain>
    </source>
</reference>
<dbReference type="Proteomes" id="UP000053989">
    <property type="component" value="Unassembled WGS sequence"/>
</dbReference>